<evidence type="ECO:0000256" key="4">
    <source>
        <dbReference type="ARBA" id="ARBA00022692"/>
    </source>
</evidence>
<dbReference type="Gene3D" id="3.40.50.300">
    <property type="entry name" value="P-loop containing nucleotide triphosphate hydrolases"/>
    <property type="match status" value="1"/>
</dbReference>
<sequence length="403" mass="48030">MGKRREFKCFVMGIATASISFFFIFMFTEQYDVHSSKTLPQFGDVTDRTYMNRKPLKTYEMDRSLSHECDKQTNIAFIKPHKTGGTTLASIVNRFGYDRHASFVICKYNRRNGHLRQLAIRSTSPGNILLPPVNRRDGNWRSYRYNMIGVHIRYNRTAMNSFMVPNTRYITILREPVAQFESFFNYMHLNAAVTRAGRPVNTTALEAFMERPDFYLPKLFYDRDKDSRNNQFYYLGFDTKFHEDERMINETIQRLEEEMDMVLITDYFDESLVVMKKLFCWEMEDVLYISKNQRTHRSEVPAELAEKIRAWNRADVLLYDHFNKTLWRRIHEYGPDFKSDLAQFRLHLSETFDECIDSSGLQNPLSRKIVYKAKKHTSKFCKSLTRTHLEMHNKIWKRQSPLR</sequence>
<evidence type="ECO:0000313" key="11">
    <source>
        <dbReference type="Proteomes" id="UP000694865"/>
    </source>
</evidence>
<dbReference type="InterPro" id="IPR027417">
    <property type="entry name" value="P-loop_NTPase"/>
</dbReference>
<keyword evidence="9" id="KW-0325">Glycoprotein</keyword>
<evidence type="ECO:0000256" key="7">
    <source>
        <dbReference type="ARBA" id="ARBA00023034"/>
    </source>
</evidence>
<dbReference type="Proteomes" id="UP000694865">
    <property type="component" value="Unplaced"/>
</dbReference>
<proteinExistence type="inferred from homology"/>
<dbReference type="RefSeq" id="XP_006814294.1">
    <property type="nucleotide sequence ID" value="XM_006814231.1"/>
</dbReference>
<keyword evidence="3" id="KW-0808">Transferase</keyword>
<dbReference type="Pfam" id="PF06990">
    <property type="entry name" value="Gal-3-0_sulfotr"/>
    <property type="match status" value="1"/>
</dbReference>
<comment type="subcellular location">
    <subcellularLocation>
        <location evidence="1">Golgi apparatus membrane</location>
        <topology evidence="1">Single-pass type II membrane protein</topology>
    </subcellularLocation>
</comment>
<reference evidence="12" key="1">
    <citation type="submission" date="2025-08" db="UniProtKB">
        <authorList>
            <consortium name="RefSeq"/>
        </authorList>
    </citation>
    <scope>IDENTIFICATION</scope>
    <source>
        <tissue evidence="12">Testes</tissue>
    </source>
</reference>
<dbReference type="PANTHER" id="PTHR14647:SF85">
    <property type="entry name" value="GALACTOSYLCERAMIDE SULFOTRANSFERASE-LIKE"/>
    <property type="match status" value="1"/>
</dbReference>
<name>A0ABM0M2Q3_SACKO</name>
<evidence type="ECO:0000256" key="10">
    <source>
        <dbReference type="SAM" id="Phobius"/>
    </source>
</evidence>
<keyword evidence="5" id="KW-0735">Signal-anchor</keyword>
<organism evidence="11 12">
    <name type="scientific">Saccoglossus kowalevskii</name>
    <name type="common">Acorn worm</name>
    <dbReference type="NCBI Taxonomy" id="10224"/>
    <lineage>
        <taxon>Eukaryota</taxon>
        <taxon>Metazoa</taxon>
        <taxon>Hemichordata</taxon>
        <taxon>Enteropneusta</taxon>
        <taxon>Harrimaniidae</taxon>
        <taxon>Saccoglossus</taxon>
    </lineage>
</organism>
<keyword evidence="7" id="KW-0333">Golgi apparatus</keyword>
<evidence type="ECO:0000256" key="3">
    <source>
        <dbReference type="ARBA" id="ARBA00022679"/>
    </source>
</evidence>
<evidence type="ECO:0000256" key="1">
    <source>
        <dbReference type="ARBA" id="ARBA00004323"/>
    </source>
</evidence>
<evidence type="ECO:0000256" key="9">
    <source>
        <dbReference type="ARBA" id="ARBA00023180"/>
    </source>
</evidence>
<dbReference type="GeneID" id="100374220"/>
<dbReference type="SUPFAM" id="SSF52540">
    <property type="entry name" value="P-loop containing nucleoside triphosphate hydrolases"/>
    <property type="match status" value="1"/>
</dbReference>
<evidence type="ECO:0000256" key="2">
    <source>
        <dbReference type="ARBA" id="ARBA00008124"/>
    </source>
</evidence>
<keyword evidence="8 10" id="KW-0472">Membrane</keyword>
<keyword evidence="4 10" id="KW-0812">Transmembrane</keyword>
<accession>A0ABM0M2Q3</accession>
<dbReference type="PANTHER" id="PTHR14647">
    <property type="entry name" value="GALACTOSE-3-O-SULFOTRANSFERASE"/>
    <property type="match status" value="1"/>
</dbReference>
<comment type="similarity">
    <text evidence="2">Belongs to the galactose-3-O-sulfotransferase family.</text>
</comment>
<keyword evidence="6 10" id="KW-1133">Transmembrane helix</keyword>
<protein>
    <submittedName>
        <fullName evidence="12">Galactose-3-O-sulfotransferase 3-like</fullName>
    </submittedName>
</protein>
<evidence type="ECO:0000256" key="8">
    <source>
        <dbReference type="ARBA" id="ARBA00023136"/>
    </source>
</evidence>
<feature type="transmembrane region" description="Helical" evidence="10">
    <location>
        <begin position="7"/>
        <end position="27"/>
    </location>
</feature>
<dbReference type="InterPro" id="IPR009729">
    <property type="entry name" value="Gal-3-0_sulfotransfrase"/>
</dbReference>
<evidence type="ECO:0000313" key="12">
    <source>
        <dbReference type="RefSeq" id="XP_006814294.1"/>
    </source>
</evidence>
<evidence type="ECO:0000256" key="5">
    <source>
        <dbReference type="ARBA" id="ARBA00022968"/>
    </source>
</evidence>
<evidence type="ECO:0000256" key="6">
    <source>
        <dbReference type="ARBA" id="ARBA00022989"/>
    </source>
</evidence>
<keyword evidence="11" id="KW-1185">Reference proteome</keyword>
<gene>
    <name evidence="12" type="primary">LOC100374220</name>
</gene>